<evidence type="ECO:0000256" key="3">
    <source>
        <dbReference type="ARBA" id="ARBA00022801"/>
    </source>
</evidence>
<dbReference type="CDD" id="cd00028">
    <property type="entry name" value="B_lectin"/>
    <property type="match status" value="1"/>
</dbReference>
<dbReference type="SUPFAM" id="SSF51110">
    <property type="entry name" value="alpha-D-mannose-specific plant lectins"/>
    <property type="match status" value="1"/>
</dbReference>
<keyword evidence="2" id="KW-0479">Metal-binding</keyword>
<name>A0A6N7PZY8_9BACT</name>
<dbReference type="SUPFAM" id="SSF55486">
    <property type="entry name" value="Metalloproteases ('zincins'), catalytic domain"/>
    <property type="match status" value="1"/>
</dbReference>
<dbReference type="InterPro" id="IPR033739">
    <property type="entry name" value="M10A_MMP"/>
</dbReference>
<dbReference type="SMART" id="SM00108">
    <property type="entry name" value="B_lectin"/>
    <property type="match status" value="1"/>
</dbReference>
<dbReference type="Proteomes" id="UP000440224">
    <property type="component" value="Unassembled WGS sequence"/>
</dbReference>
<dbReference type="GO" id="GO:0030198">
    <property type="term" value="P:extracellular matrix organization"/>
    <property type="evidence" value="ECO:0007669"/>
    <property type="project" value="TreeGrafter"/>
</dbReference>
<accession>A0A6N7PZY8</accession>
<dbReference type="InterPro" id="IPR036365">
    <property type="entry name" value="PGBD-like_sf"/>
</dbReference>
<evidence type="ECO:0000256" key="2">
    <source>
        <dbReference type="ARBA" id="ARBA00022723"/>
    </source>
</evidence>
<gene>
    <name evidence="7" type="ORF">GF068_28580</name>
</gene>
<dbReference type="InterPro" id="IPR006026">
    <property type="entry name" value="Peptidase_Metallo"/>
</dbReference>
<dbReference type="Gene3D" id="2.90.10.10">
    <property type="entry name" value="Bulb-type lectin domain"/>
    <property type="match status" value="2"/>
</dbReference>
<protein>
    <submittedName>
        <fullName evidence="7">Matrixin family metalloprotease</fullName>
    </submittedName>
</protein>
<dbReference type="InterPro" id="IPR002477">
    <property type="entry name" value="Peptidoglycan-bd-like"/>
</dbReference>
<dbReference type="Pfam" id="PF01471">
    <property type="entry name" value="PG_binding_1"/>
    <property type="match status" value="1"/>
</dbReference>
<evidence type="ECO:0000256" key="4">
    <source>
        <dbReference type="ARBA" id="ARBA00022833"/>
    </source>
</evidence>
<dbReference type="GO" id="GO:0031012">
    <property type="term" value="C:extracellular matrix"/>
    <property type="evidence" value="ECO:0007669"/>
    <property type="project" value="InterPro"/>
</dbReference>
<feature type="domain" description="Bulb-type lectin" evidence="6">
    <location>
        <begin position="337"/>
        <end position="447"/>
    </location>
</feature>
<keyword evidence="3" id="KW-0378">Hydrolase</keyword>
<evidence type="ECO:0000256" key="1">
    <source>
        <dbReference type="ARBA" id="ARBA00022670"/>
    </source>
</evidence>
<dbReference type="SMART" id="SM00235">
    <property type="entry name" value="ZnMc"/>
    <property type="match status" value="1"/>
</dbReference>
<dbReference type="GO" id="GO:0004222">
    <property type="term" value="F:metalloendopeptidase activity"/>
    <property type="evidence" value="ECO:0007669"/>
    <property type="project" value="InterPro"/>
</dbReference>
<dbReference type="InterPro" id="IPR001480">
    <property type="entry name" value="Bulb-type_lectin_dom"/>
</dbReference>
<evidence type="ECO:0000313" key="8">
    <source>
        <dbReference type="Proteomes" id="UP000440224"/>
    </source>
</evidence>
<dbReference type="GO" id="GO:0008270">
    <property type="term" value="F:zinc ion binding"/>
    <property type="evidence" value="ECO:0007669"/>
    <property type="project" value="InterPro"/>
</dbReference>
<comment type="caution">
    <text evidence="7">The sequence shown here is derived from an EMBL/GenBank/DDBJ whole genome shotgun (WGS) entry which is preliminary data.</text>
</comment>
<dbReference type="EMBL" id="WJIE01000009">
    <property type="protein sequence ID" value="MRG95845.1"/>
    <property type="molecule type" value="Genomic_DNA"/>
</dbReference>
<evidence type="ECO:0000259" key="6">
    <source>
        <dbReference type="PROSITE" id="PS50927"/>
    </source>
</evidence>
<dbReference type="InterPro" id="IPR024079">
    <property type="entry name" value="MetalloPept_cat_dom_sf"/>
</dbReference>
<keyword evidence="1 7" id="KW-0645">Protease</keyword>
<dbReference type="PROSITE" id="PS50927">
    <property type="entry name" value="BULB_LECTIN"/>
    <property type="match status" value="1"/>
</dbReference>
<dbReference type="InterPro" id="IPR021190">
    <property type="entry name" value="Pept_M10A"/>
</dbReference>
<evidence type="ECO:0000256" key="5">
    <source>
        <dbReference type="ARBA" id="ARBA00023049"/>
    </source>
</evidence>
<dbReference type="PANTHER" id="PTHR10201">
    <property type="entry name" value="MATRIX METALLOPROTEINASE"/>
    <property type="match status" value="1"/>
</dbReference>
<dbReference type="AlphaFoldDB" id="A0A6N7PZY8"/>
<dbReference type="GO" id="GO:0030574">
    <property type="term" value="P:collagen catabolic process"/>
    <property type="evidence" value="ECO:0007669"/>
    <property type="project" value="TreeGrafter"/>
</dbReference>
<dbReference type="SUPFAM" id="SSF47090">
    <property type="entry name" value="PGBD-like"/>
    <property type="match status" value="1"/>
</dbReference>
<sequence>MAVAIGERRRKLASPSMENVQMASTNRFDSRLALFLAPLAAASLALVGCAADDITTLGDETTMESAGLGLGAQGQDVKAVYEYLRRYGYYQNEELAEHFPGWTPAVSREPADPARFDEAIEEGVRLFQAQNGLAVTGVVDAETQKVMEMPRCGHPDYYDPPSVVPRWDLDIDPYSHLGGTWSSTTLTYKFANYTSDISASTVRTALWNAIRSWTSISNLNFNEVTSGENISFGFYTGDHGCGTSNTFDGSGGVLAHAWSPGGGLGGDVHFDDAEGWSSAYLETVALHEIGHALGLGHSTVSSATMYAYYSGNDTSLNYDDHAGIWSRYGAYTSPSGCGWLNAGQGLGAEQSVWSCDGRFQLKFQSDGNFVLYKGSQALWDSNTNGDGGDRVIMQEDGNLVIYKSNGNAVWDTNTNGSSNYFANLAVQNDGNVVIYRSGGGVAWASGTCCH</sequence>
<dbReference type="PANTHER" id="PTHR10201:SF323">
    <property type="entry name" value="MATRIX METALLOPROTEINASE-21"/>
    <property type="match status" value="1"/>
</dbReference>
<dbReference type="InterPro" id="IPR036426">
    <property type="entry name" value="Bulb-type_lectin_dom_sf"/>
</dbReference>
<dbReference type="OrthoDB" id="5482808at2"/>
<reference evidence="7 8" key="1">
    <citation type="submission" date="2019-10" db="EMBL/GenBank/DDBJ databases">
        <title>A soil myxobacterium in the family Polyangiaceae.</title>
        <authorList>
            <person name="Li Y."/>
            <person name="Wang J."/>
        </authorList>
    </citation>
    <scope>NUCLEOTIDE SEQUENCE [LARGE SCALE GENOMIC DNA]</scope>
    <source>
        <strain evidence="7 8">DSM 14734</strain>
    </source>
</reference>
<organism evidence="7 8">
    <name type="scientific">Polyangium spumosum</name>
    <dbReference type="NCBI Taxonomy" id="889282"/>
    <lineage>
        <taxon>Bacteria</taxon>
        <taxon>Pseudomonadati</taxon>
        <taxon>Myxococcota</taxon>
        <taxon>Polyangia</taxon>
        <taxon>Polyangiales</taxon>
        <taxon>Polyangiaceae</taxon>
        <taxon>Polyangium</taxon>
    </lineage>
</organism>
<proteinExistence type="predicted"/>
<evidence type="ECO:0000313" key="7">
    <source>
        <dbReference type="EMBL" id="MRG95845.1"/>
    </source>
</evidence>
<keyword evidence="8" id="KW-1185">Reference proteome</keyword>
<dbReference type="InterPro" id="IPR001818">
    <property type="entry name" value="Pept_M10_metallopeptidase"/>
</dbReference>
<dbReference type="CDD" id="cd04278">
    <property type="entry name" value="ZnMc_MMP"/>
    <property type="match status" value="1"/>
</dbReference>
<dbReference type="PRINTS" id="PR00138">
    <property type="entry name" value="MATRIXIN"/>
</dbReference>
<keyword evidence="4" id="KW-0862">Zinc</keyword>
<dbReference type="GO" id="GO:0006508">
    <property type="term" value="P:proteolysis"/>
    <property type="evidence" value="ECO:0007669"/>
    <property type="project" value="UniProtKB-KW"/>
</dbReference>
<dbReference type="Gene3D" id="3.40.390.10">
    <property type="entry name" value="Collagenase (Catalytic Domain)"/>
    <property type="match status" value="1"/>
</dbReference>
<keyword evidence="5 7" id="KW-0482">Metalloprotease</keyword>
<dbReference type="Pfam" id="PF00413">
    <property type="entry name" value="Peptidase_M10"/>
    <property type="match status" value="1"/>
</dbReference>